<sequence>MATTNTACGGQDERDIDGPPITTTTQHLEGEWAPIQNPRQVSGRTLRRSCDRCHQQKLRCVGSKTSLEACARCQRFGVECVYNPRSSKQTNKNKAGSQNVAQNEPMTPVINQQPPSNYGAFDPDQLHLDSFFPSAWDAITTPPLTGHTLAAHSHSSSASMLSTSTGPVFSTKSGMDEHVVLSPPEVCKSGNSDSSDKLASICQTLENLLKTVTSEQTGQGEQYSVGEIFNAFECFIWIVAVDRRPRALSQDPNTSFDNHIDGKQAFKAAQCYMLCIRLLAALSEKMLQNLLASPTPAQRPTFGLGTPDSTQFSSGPLGDMVENFRMEDLFAAPTESYEQAAESAANMLRVGTRLIGKMEQLLDIPSDLAVGTMPSAGEQPGIDHQRRKRSLPARLVVTTWDHETSVGNKCAVTNFRRYRAAILGLIQGHV</sequence>
<feature type="region of interest" description="Disordered" evidence="2">
    <location>
        <begin position="1"/>
        <end position="27"/>
    </location>
</feature>
<gene>
    <name evidence="4" type="ORF">PFICI_07936</name>
</gene>
<dbReference type="STRING" id="1229662.W3X4T7"/>
<organism evidence="4 5">
    <name type="scientific">Pestalotiopsis fici (strain W106-1 / CGMCC3.15140)</name>
    <dbReference type="NCBI Taxonomy" id="1229662"/>
    <lineage>
        <taxon>Eukaryota</taxon>
        <taxon>Fungi</taxon>
        <taxon>Dikarya</taxon>
        <taxon>Ascomycota</taxon>
        <taxon>Pezizomycotina</taxon>
        <taxon>Sordariomycetes</taxon>
        <taxon>Xylariomycetidae</taxon>
        <taxon>Amphisphaeriales</taxon>
        <taxon>Sporocadaceae</taxon>
        <taxon>Pestalotiopsis</taxon>
    </lineage>
</organism>
<dbReference type="Pfam" id="PF00172">
    <property type="entry name" value="Zn_clus"/>
    <property type="match status" value="1"/>
</dbReference>
<dbReference type="PROSITE" id="PS50048">
    <property type="entry name" value="ZN2_CY6_FUNGAL_2"/>
    <property type="match status" value="1"/>
</dbReference>
<evidence type="ECO:0000313" key="4">
    <source>
        <dbReference type="EMBL" id="ETS80407.1"/>
    </source>
</evidence>
<dbReference type="GeneID" id="19272949"/>
<dbReference type="Gene3D" id="4.10.240.10">
    <property type="entry name" value="Zn(2)-C6 fungal-type DNA-binding domain"/>
    <property type="match status" value="1"/>
</dbReference>
<dbReference type="OrthoDB" id="4330117at2759"/>
<dbReference type="CDD" id="cd00067">
    <property type="entry name" value="GAL4"/>
    <property type="match status" value="1"/>
</dbReference>
<dbReference type="HOGENOM" id="CLU_639350_0_0_1"/>
<dbReference type="InParanoid" id="W3X4T7"/>
<accession>W3X4T7</accession>
<name>W3X4T7_PESFW</name>
<evidence type="ECO:0000259" key="3">
    <source>
        <dbReference type="PROSITE" id="PS50048"/>
    </source>
</evidence>
<evidence type="ECO:0000256" key="1">
    <source>
        <dbReference type="ARBA" id="ARBA00023242"/>
    </source>
</evidence>
<evidence type="ECO:0000313" key="5">
    <source>
        <dbReference type="Proteomes" id="UP000030651"/>
    </source>
</evidence>
<dbReference type="SUPFAM" id="SSF57701">
    <property type="entry name" value="Zn2/Cys6 DNA-binding domain"/>
    <property type="match status" value="1"/>
</dbReference>
<dbReference type="EMBL" id="KI912113">
    <property type="protein sequence ID" value="ETS80407.1"/>
    <property type="molecule type" value="Genomic_DNA"/>
</dbReference>
<protein>
    <recommendedName>
        <fullName evidence="3">Zn(2)-C6 fungal-type domain-containing protein</fullName>
    </recommendedName>
</protein>
<dbReference type="GO" id="GO:0008270">
    <property type="term" value="F:zinc ion binding"/>
    <property type="evidence" value="ECO:0007669"/>
    <property type="project" value="InterPro"/>
</dbReference>
<dbReference type="SMART" id="SM00066">
    <property type="entry name" value="GAL4"/>
    <property type="match status" value="1"/>
</dbReference>
<reference evidence="5" key="1">
    <citation type="journal article" date="2015" name="BMC Genomics">
        <title>Genomic and transcriptomic analysis of the endophytic fungus Pestalotiopsis fici reveals its lifestyle and high potential for synthesis of natural products.</title>
        <authorList>
            <person name="Wang X."/>
            <person name="Zhang X."/>
            <person name="Liu L."/>
            <person name="Xiang M."/>
            <person name="Wang W."/>
            <person name="Sun X."/>
            <person name="Che Y."/>
            <person name="Guo L."/>
            <person name="Liu G."/>
            <person name="Guo L."/>
            <person name="Wang C."/>
            <person name="Yin W.B."/>
            <person name="Stadler M."/>
            <person name="Zhang X."/>
            <person name="Liu X."/>
        </authorList>
    </citation>
    <scope>NUCLEOTIDE SEQUENCE [LARGE SCALE GENOMIC DNA]</scope>
    <source>
        <strain evidence="5">W106-1 / CGMCC3.15140</strain>
    </source>
</reference>
<dbReference type="GO" id="GO:0000981">
    <property type="term" value="F:DNA-binding transcription factor activity, RNA polymerase II-specific"/>
    <property type="evidence" value="ECO:0007669"/>
    <property type="project" value="InterPro"/>
</dbReference>
<dbReference type="InterPro" id="IPR001138">
    <property type="entry name" value="Zn2Cys6_DnaBD"/>
</dbReference>
<dbReference type="RefSeq" id="XP_007834708.1">
    <property type="nucleotide sequence ID" value="XM_007836517.1"/>
</dbReference>
<dbReference type="Proteomes" id="UP000030651">
    <property type="component" value="Unassembled WGS sequence"/>
</dbReference>
<dbReference type="OMA" id="EACARCQ"/>
<feature type="domain" description="Zn(2)-C6 fungal-type" evidence="3">
    <location>
        <begin position="49"/>
        <end position="82"/>
    </location>
</feature>
<proteinExistence type="predicted"/>
<dbReference type="eggNOG" id="ENOG502SX45">
    <property type="taxonomic scope" value="Eukaryota"/>
</dbReference>
<dbReference type="InterPro" id="IPR036864">
    <property type="entry name" value="Zn2-C6_fun-type_DNA-bd_sf"/>
</dbReference>
<keyword evidence="1" id="KW-0539">Nucleus</keyword>
<dbReference type="AlphaFoldDB" id="W3X4T7"/>
<evidence type="ECO:0000256" key="2">
    <source>
        <dbReference type="SAM" id="MobiDB-lite"/>
    </source>
</evidence>
<keyword evidence="5" id="KW-1185">Reference proteome</keyword>
<dbReference type="PROSITE" id="PS00463">
    <property type="entry name" value="ZN2_CY6_FUNGAL_1"/>
    <property type="match status" value="1"/>
</dbReference>
<dbReference type="KEGG" id="pfy:PFICI_07936"/>